<gene>
    <name evidence="2" type="ORF">DIT68_04330</name>
</gene>
<dbReference type="OrthoDB" id="1467918at2"/>
<name>A0A2U2XFI6_9FLAO</name>
<evidence type="ECO:0000313" key="3">
    <source>
        <dbReference type="Proteomes" id="UP000245370"/>
    </source>
</evidence>
<dbReference type="Proteomes" id="UP000245370">
    <property type="component" value="Unassembled WGS sequence"/>
</dbReference>
<dbReference type="EMBL" id="QFRJ01000002">
    <property type="protein sequence ID" value="PWH86471.1"/>
    <property type="molecule type" value="Genomic_DNA"/>
</dbReference>
<reference evidence="2 3" key="1">
    <citation type="submission" date="2018-05" db="EMBL/GenBank/DDBJ databases">
        <title>Brumimicrobium oceani sp. nov., isolated from coastal sediment.</title>
        <authorList>
            <person name="Kou Y."/>
        </authorList>
    </citation>
    <scope>NUCLEOTIDE SEQUENCE [LARGE SCALE GENOMIC DNA]</scope>
    <source>
        <strain evidence="2 3">C305</strain>
    </source>
</reference>
<keyword evidence="3" id="KW-1185">Reference proteome</keyword>
<comment type="caution">
    <text evidence="2">The sequence shown here is derived from an EMBL/GenBank/DDBJ whole genome shotgun (WGS) entry which is preliminary data.</text>
</comment>
<sequence>MKTVQFVLGTLVISTLFAFASLKDHPDQFIGVYGSKGSYAIIINPDMTFTYIDNTQTKNINVSGKWEFKGKEITLKSDTKSKMISKWTLTNKDSCLKSKKGFTFYTLCRNCE</sequence>
<keyword evidence="1" id="KW-0732">Signal</keyword>
<protein>
    <recommendedName>
        <fullName evidence="4">Lipocalin-like domain-containing protein</fullName>
    </recommendedName>
</protein>
<dbReference type="RefSeq" id="WP_109358582.1">
    <property type="nucleotide sequence ID" value="NZ_QFRJ01000002.1"/>
</dbReference>
<proteinExistence type="predicted"/>
<evidence type="ECO:0000313" key="2">
    <source>
        <dbReference type="EMBL" id="PWH86471.1"/>
    </source>
</evidence>
<feature type="chain" id="PRO_5015669875" description="Lipocalin-like domain-containing protein" evidence="1">
    <location>
        <begin position="21"/>
        <end position="112"/>
    </location>
</feature>
<feature type="signal peptide" evidence="1">
    <location>
        <begin position="1"/>
        <end position="20"/>
    </location>
</feature>
<reference evidence="2 3" key="2">
    <citation type="submission" date="2018-05" db="EMBL/GenBank/DDBJ databases">
        <authorList>
            <person name="Lanie J.A."/>
            <person name="Ng W.-L."/>
            <person name="Kazmierczak K.M."/>
            <person name="Andrzejewski T.M."/>
            <person name="Davidsen T.M."/>
            <person name="Wayne K.J."/>
            <person name="Tettelin H."/>
            <person name="Glass J.I."/>
            <person name="Rusch D."/>
            <person name="Podicherti R."/>
            <person name="Tsui H.-C.T."/>
            <person name="Winkler M.E."/>
        </authorList>
    </citation>
    <scope>NUCLEOTIDE SEQUENCE [LARGE SCALE GENOMIC DNA]</scope>
    <source>
        <strain evidence="2 3">C305</strain>
    </source>
</reference>
<evidence type="ECO:0008006" key="4">
    <source>
        <dbReference type="Google" id="ProtNLM"/>
    </source>
</evidence>
<evidence type="ECO:0000256" key="1">
    <source>
        <dbReference type="SAM" id="SignalP"/>
    </source>
</evidence>
<organism evidence="2 3">
    <name type="scientific">Brumimicrobium oceani</name>
    <dbReference type="NCBI Taxonomy" id="2100725"/>
    <lineage>
        <taxon>Bacteria</taxon>
        <taxon>Pseudomonadati</taxon>
        <taxon>Bacteroidota</taxon>
        <taxon>Flavobacteriia</taxon>
        <taxon>Flavobacteriales</taxon>
        <taxon>Crocinitomicaceae</taxon>
        <taxon>Brumimicrobium</taxon>
    </lineage>
</organism>
<accession>A0A2U2XFI6</accession>
<dbReference type="AlphaFoldDB" id="A0A2U2XFI6"/>